<dbReference type="Gene3D" id="1.25.10.10">
    <property type="entry name" value="Leucine-rich Repeat Variant"/>
    <property type="match status" value="1"/>
</dbReference>
<dbReference type="InterPro" id="IPR011989">
    <property type="entry name" value="ARM-like"/>
</dbReference>
<dbReference type="SUPFAM" id="SSF48371">
    <property type="entry name" value="ARM repeat"/>
    <property type="match status" value="1"/>
</dbReference>
<evidence type="ECO:0000256" key="2">
    <source>
        <dbReference type="SAM" id="MobiDB-lite"/>
    </source>
</evidence>
<dbReference type="InterPro" id="IPR057347">
    <property type="entry name" value="TANGO6_N"/>
</dbReference>
<dbReference type="GeneID" id="110076311"/>
<feature type="domain" description="RNA polymerase II assembly factor Rtp1 C-terminal" evidence="4">
    <location>
        <begin position="898"/>
        <end position="1009"/>
    </location>
</feature>
<dbReference type="Pfam" id="PF10304">
    <property type="entry name" value="RTP1_C2"/>
    <property type="match status" value="1"/>
</dbReference>
<reference evidence="8" key="1">
    <citation type="submission" date="2025-08" db="UniProtKB">
        <authorList>
            <consortium name="RefSeq"/>
        </authorList>
    </citation>
    <scope>IDENTIFICATION</scope>
</reference>
<proteinExistence type="inferred from homology"/>
<dbReference type="RefSeq" id="XP_072836946.1">
    <property type="nucleotide sequence ID" value="XM_072980845.1"/>
</dbReference>
<evidence type="ECO:0000259" key="5">
    <source>
        <dbReference type="Pfam" id="PF23565"/>
    </source>
</evidence>
<evidence type="ECO:0000259" key="3">
    <source>
        <dbReference type="Pfam" id="PF10304"/>
    </source>
</evidence>
<dbReference type="Pfam" id="PF25267">
    <property type="entry name" value="TANGO6_N"/>
    <property type="match status" value="1"/>
</dbReference>
<gene>
    <name evidence="8" type="primary">TANGO6</name>
</gene>
<evidence type="ECO:0000256" key="1">
    <source>
        <dbReference type="ARBA" id="ARBA00005724"/>
    </source>
</evidence>
<dbReference type="Pfam" id="PF23565">
    <property type="entry name" value="ARM_TANGO6"/>
    <property type="match status" value="1"/>
</dbReference>
<dbReference type="InterPro" id="IPR039600">
    <property type="entry name" value="TANGO6/Rtp1"/>
</dbReference>
<keyword evidence="7" id="KW-1185">Reference proteome</keyword>
<feature type="region of interest" description="Disordered" evidence="2">
    <location>
        <begin position="1"/>
        <end position="31"/>
    </location>
</feature>
<evidence type="ECO:0000259" key="6">
    <source>
        <dbReference type="Pfam" id="PF25267"/>
    </source>
</evidence>
<feature type="compositionally biased region" description="Gly residues" evidence="2">
    <location>
        <begin position="19"/>
        <end position="31"/>
    </location>
</feature>
<feature type="domain" description="TANGO6 HEAT repeat" evidence="5">
    <location>
        <begin position="370"/>
        <end position="642"/>
    </location>
</feature>
<dbReference type="Proteomes" id="UP001652642">
    <property type="component" value="Chromosome 10"/>
</dbReference>
<dbReference type="InterPro" id="IPR019414">
    <property type="entry name" value="Rtp1_C2"/>
</dbReference>
<sequence>MAEQQRLRLPPPDFAKMADGGGVSRSQEEGGGVMAAPDAVLKRTMEALELLLGRAGAAAGKKAGGGDGLACFVRCMKRRIQATGPGHLQETKHGDLLESLRFSVATLEERLAQDPHWGGLQRLRSELSLPTSRLPVSPGDVPWSFTCHALLLLQSLKRCLALVAASCQPAQPNPKTAEAAPPLSPDTLSIAQEKTVRAALQFVVTLGLCPFLLPGVGLPLRCRTEFSAQVQDVVPRSHLAGAMSKLYTTCMSLVEISQHPSLGSLVLTRHLGDLLAGLCQLGYCPVRRKENDEAKRAMGLTEEERARCRKALQGLLDRVYQPLVVRELLLLQGGSKQGSHFPRKDHSKPCLEPAPAWLRRLCGQLLSERLLRPGGVQAVVRGILEGAGAGAAGGPSAEAAATDWQKCDTVAHILSSCPQQSLSLEDYYQQVCQQVLQLFHVQDKLAARQFQRVATTTVLTMARKHPQQVEKYLLCPMLEPLLRCLNGAEISPEDLPEGKVLVKEAELSVCVENIYKVYVVGNEPSPVMLSTLKRVLGGVFSLWCFTKQNVSFLRTPSQEILLWFLEKSERPTALAALEGFAQLGGGPPLLHPLCQFQMGSGGGVMITAKEAARDEDEMLYQRVCTEQWQLEQLVDLLSHCQSGGLAGDFFLCRLKELTLVAQGGAAERAPLSPERVQSLEHRLEPSQERDERKLRVLQLVALLCENISGTLFTDITQVVEFVAATLERACASATHNSEMTVEAQTLSMAMGLVAAMLGGAVQVKPSDFAALKRLVPLLEETSQVHPEPVIQELATDLRIAICTHGAFCSETVSSAAQRTLGKSHTGVAGDARARGSQTSVEDPQGDPSLPKATTPQNPAGSSLAAKPISSAPEGCPPAAPSGTEAEAGSQDSPGLPELLLAAYDPDIPTRTAALRCLSRLIERRTPEARKAQEMLLKVFVENLEHEDSFVYLSAIQGLSLLSDVFPEQVIPCLLAQYGDALSVTPKAPTVETRMKVGEVLMRIMRTLGDTVFSYRDRLIHAFLRGVRDPDSSLRASSLSNLGELCQILQFQLGSVVHEVVSCLTAMVQTDHEAEVRRAAVHVVVLLLRGLSQRALEVLQDVLLDLYRLLKSVVRCEEDEVTVLHAQLALAELDGIMRQFLFPPQSLEKKIEVLP</sequence>
<comment type="similarity">
    <text evidence="1">Belongs to the Tango6 family.</text>
</comment>
<protein>
    <submittedName>
        <fullName evidence="8">Transport and Golgi organization protein 6 homolog isoform X1</fullName>
    </submittedName>
</protein>
<evidence type="ECO:0000313" key="8">
    <source>
        <dbReference type="RefSeq" id="XP_072836946.1"/>
    </source>
</evidence>
<dbReference type="InterPro" id="IPR019451">
    <property type="entry name" value="Rtp1_C1"/>
</dbReference>
<evidence type="ECO:0000313" key="7">
    <source>
        <dbReference type="Proteomes" id="UP001652642"/>
    </source>
</evidence>
<dbReference type="PANTHER" id="PTHR20959:SF1">
    <property type="entry name" value="TRANSPORT AND GOLGI ORGANIZATION PROTEIN 6 HOMOLOG"/>
    <property type="match status" value="1"/>
</dbReference>
<name>A0ABM5EUW8_9SAUR</name>
<dbReference type="InterPro" id="IPR057407">
    <property type="entry name" value="HEAT_TANGO6"/>
</dbReference>
<feature type="domain" description="TANGO6 N-terminal" evidence="6">
    <location>
        <begin position="85"/>
        <end position="369"/>
    </location>
</feature>
<feature type="compositionally biased region" description="Polar residues" evidence="2">
    <location>
        <begin position="851"/>
        <end position="860"/>
    </location>
</feature>
<evidence type="ECO:0000259" key="4">
    <source>
        <dbReference type="Pfam" id="PF10363"/>
    </source>
</evidence>
<organism evidence="7 8">
    <name type="scientific">Pogona vitticeps</name>
    <name type="common">central bearded dragon</name>
    <dbReference type="NCBI Taxonomy" id="103695"/>
    <lineage>
        <taxon>Eukaryota</taxon>
        <taxon>Metazoa</taxon>
        <taxon>Chordata</taxon>
        <taxon>Craniata</taxon>
        <taxon>Vertebrata</taxon>
        <taxon>Euteleostomi</taxon>
        <taxon>Lepidosauria</taxon>
        <taxon>Squamata</taxon>
        <taxon>Bifurcata</taxon>
        <taxon>Unidentata</taxon>
        <taxon>Episquamata</taxon>
        <taxon>Toxicofera</taxon>
        <taxon>Iguania</taxon>
        <taxon>Acrodonta</taxon>
        <taxon>Agamidae</taxon>
        <taxon>Amphibolurinae</taxon>
        <taxon>Pogona</taxon>
    </lineage>
</organism>
<feature type="domain" description="RNA polymerase II assembly factor Rtp1 C-terminal" evidence="3">
    <location>
        <begin position="1101"/>
        <end position="1133"/>
    </location>
</feature>
<dbReference type="PANTHER" id="PTHR20959">
    <property type="entry name" value="TRANSPORT AND GOLGI ORGANIZATION PROTEIN 6 FAMILY MEMBER"/>
    <property type="match status" value="1"/>
</dbReference>
<dbReference type="InterPro" id="IPR016024">
    <property type="entry name" value="ARM-type_fold"/>
</dbReference>
<dbReference type="Pfam" id="PF10363">
    <property type="entry name" value="RTP1_C1"/>
    <property type="match status" value="1"/>
</dbReference>
<accession>A0ABM5EUW8</accession>
<feature type="region of interest" description="Disordered" evidence="2">
    <location>
        <begin position="821"/>
        <end position="896"/>
    </location>
</feature>